<protein>
    <submittedName>
        <fullName evidence="2">Uncharacterized protein</fullName>
    </submittedName>
</protein>
<dbReference type="EMBL" id="WVHT01000003">
    <property type="protein sequence ID" value="MXV51133.1"/>
    <property type="molecule type" value="Genomic_DNA"/>
</dbReference>
<feature type="compositionally biased region" description="Acidic residues" evidence="1">
    <location>
        <begin position="164"/>
        <end position="173"/>
    </location>
</feature>
<evidence type="ECO:0000256" key="1">
    <source>
        <dbReference type="SAM" id="MobiDB-lite"/>
    </source>
</evidence>
<feature type="compositionally biased region" description="Basic and acidic residues" evidence="1">
    <location>
        <begin position="174"/>
        <end position="186"/>
    </location>
</feature>
<feature type="region of interest" description="Disordered" evidence="1">
    <location>
        <begin position="68"/>
        <end position="223"/>
    </location>
</feature>
<reference evidence="2 3" key="1">
    <citation type="submission" date="2019-11" db="EMBL/GenBank/DDBJ databases">
        <title>Pedobacter sp. HMF7647 Genome sequencing and assembly.</title>
        <authorList>
            <person name="Kang H."/>
            <person name="Kim H."/>
            <person name="Joh K."/>
        </authorList>
    </citation>
    <scope>NUCLEOTIDE SEQUENCE [LARGE SCALE GENOMIC DNA]</scope>
    <source>
        <strain evidence="2 3">HMF7647</strain>
    </source>
</reference>
<accession>A0A7K1Y955</accession>
<sequence>MNKKSIFNKIGTIIQELSEQYQFLSQNPESFNELETELFSANAHFLFDHIEILRKLNKQDIGLQVAEAPEKAAEPAQASEPVKTEEATAPVTHEWSWETNANHATDSKEDDSESQTEEDLVADKEVERNEEKIEEPGTKIKESEAEKEEQKPEPEPTIRFMLDLEPEEDEEFDFESKPTHELFDRELSDEEREVINRKSQTAPPTPELPKITSDPTPVKEPEKPAFEPIVNEVVIAEKTISVDTPQPESTIETQEVKKPTINDIISAQRTQQTALSGFSQGTVTDLKSIISLNDKLLFVKELFNGYSLAYSEAIELVNRFDTLDAADNFLKTNYAVKNHWNEKQATVDKLYELLNRKFGK</sequence>
<feature type="compositionally biased region" description="Basic and acidic residues" evidence="1">
    <location>
        <begin position="121"/>
        <end position="156"/>
    </location>
</feature>
<keyword evidence="3" id="KW-1185">Reference proteome</keyword>
<organism evidence="2 3">
    <name type="scientific">Hufsiella arboris</name>
    <dbReference type="NCBI Taxonomy" id="2695275"/>
    <lineage>
        <taxon>Bacteria</taxon>
        <taxon>Pseudomonadati</taxon>
        <taxon>Bacteroidota</taxon>
        <taxon>Sphingobacteriia</taxon>
        <taxon>Sphingobacteriales</taxon>
        <taxon>Sphingobacteriaceae</taxon>
        <taxon>Hufsiella</taxon>
    </lineage>
</organism>
<evidence type="ECO:0000313" key="2">
    <source>
        <dbReference type="EMBL" id="MXV51133.1"/>
    </source>
</evidence>
<comment type="caution">
    <text evidence="2">The sequence shown here is derived from an EMBL/GenBank/DDBJ whole genome shotgun (WGS) entry which is preliminary data.</text>
</comment>
<evidence type="ECO:0000313" key="3">
    <source>
        <dbReference type="Proteomes" id="UP000466586"/>
    </source>
</evidence>
<proteinExistence type="predicted"/>
<gene>
    <name evidence="2" type="ORF">GS399_09145</name>
</gene>
<feature type="compositionally biased region" description="Acidic residues" evidence="1">
    <location>
        <begin position="108"/>
        <end position="120"/>
    </location>
</feature>
<dbReference type="AlphaFoldDB" id="A0A7K1Y955"/>
<dbReference type="RefSeq" id="WP_160844300.1">
    <property type="nucleotide sequence ID" value="NZ_WVHT01000003.1"/>
</dbReference>
<name>A0A7K1Y955_9SPHI</name>
<dbReference type="Proteomes" id="UP000466586">
    <property type="component" value="Unassembled WGS sequence"/>
</dbReference>